<dbReference type="RefSeq" id="WP_207090282.1">
    <property type="nucleotide sequence ID" value="NZ_JAFLQW010000598.1"/>
</dbReference>
<organism evidence="1 2">
    <name type="scientific">Phormidium pseudopriestleyi FRX01</name>
    <dbReference type="NCBI Taxonomy" id="1759528"/>
    <lineage>
        <taxon>Bacteria</taxon>
        <taxon>Bacillati</taxon>
        <taxon>Cyanobacteriota</taxon>
        <taxon>Cyanophyceae</taxon>
        <taxon>Oscillatoriophycideae</taxon>
        <taxon>Oscillatoriales</taxon>
        <taxon>Oscillatoriaceae</taxon>
        <taxon>Phormidium</taxon>
    </lineage>
</organism>
<protein>
    <submittedName>
        <fullName evidence="1">Uncharacterized protein</fullName>
    </submittedName>
</protein>
<sequence>MDATVDRAWELKQELIDFVLDAEGEVAIALETYAAEHASRDRSDISQRNMRIDSFAVEGKVGKTTPIDLFLEIQPDLPEGDRALIQSWQNSFIGVFEAIQIVPDGLELMNWLTAKYYQVKANSAAQQAQIQRIKLGDILLTRIAPVDDFQYMFFGSYMALGNLGKPKLAVAIGNFKDNYKNHLYGDAPGLLEEAWESVVKYHEEFTEFFGGDRFTLPGYQLNKKIGELQESMTKKRLAEAGIDENKSLEEVASEAGVDMEELMAAAEEAGVDPKEAAQFFDRNKNNKMVMPKVHLPDDLKKAEEVTCFSHPRWGQMLIPTYGKFVALLNREDPSIIEAEPLVRHYLEDPIINFYVWQQLVAEYPNPLQNLLQRVLERPNFQLDRDLGPLLQEFNKPLEPHLPETASIPLHLNQLFEEALVEVNKSKSKSKGKKKASKGFLAS</sequence>
<keyword evidence="2" id="KW-1185">Reference proteome</keyword>
<proteinExistence type="predicted"/>
<gene>
    <name evidence="1" type="ORF">J0895_22775</name>
</gene>
<name>A0ABS3FZT8_9CYAN</name>
<evidence type="ECO:0000313" key="1">
    <source>
        <dbReference type="EMBL" id="MBO0351852.1"/>
    </source>
</evidence>
<dbReference type="Proteomes" id="UP000664844">
    <property type="component" value="Unassembled WGS sequence"/>
</dbReference>
<reference evidence="1 2" key="1">
    <citation type="submission" date="2021-03" db="EMBL/GenBank/DDBJ databases">
        <title>Metabolic Capacity of the Antarctic Cyanobacterium Phormidium pseudopriestleyi that Sustains Oxygenic Photosynthesis in the Presence of Hydrogen Sulfide.</title>
        <authorList>
            <person name="Lumian J.E."/>
            <person name="Jungblut A.D."/>
            <person name="Dillon M.L."/>
            <person name="Hawes I."/>
            <person name="Doran P.T."/>
            <person name="Mackey T.J."/>
            <person name="Dick G.J."/>
            <person name="Grettenberger C.L."/>
            <person name="Sumner D.Y."/>
        </authorList>
    </citation>
    <scope>NUCLEOTIDE SEQUENCE [LARGE SCALE GENOMIC DNA]</scope>
    <source>
        <strain evidence="1 2">FRX01</strain>
    </source>
</reference>
<accession>A0ABS3FZT8</accession>
<comment type="caution">
    <text evidence="1">The sequence shown here is derived from an EMBL/GenBank/DDBJ whole genome shotgun (WGS) entry which is preliminary data.</text>
</comment>
<evidence type="ECO:0000313" key="2">
    <source>
        <dbReference type="Proteomes" id="UP000664844"/>
    </source>
</evidence>
<dbReference type="EMBL" id="JAFLQW010000598">
    <property type="protein sequence ID" value="MBO0351852.1"/>
    <property type="molecule type" value="Genomic_DNA"/>
</dbReference>